<name>A0AC61MRV7_9FIRM</name>
<sequence length="103" mass="11418">MYAIIETGGKQYNVEAGKSYYIEKLNAEVGDNVEFDNVLLIADGEDVKVGNPTVSGAKIKATVEAHGKGKKIVVFKYKAKKNYRKKKGHRQPFTKVKIESIEG</sequence>
<keyword evidence="1" id="KW-0687">Ribonucleoprotein</keyword>
<dbReference type="EMBL" id="CP066744">
    <property type="protein sequence ID" value="QQK07156.1"/>
    <property type="molecule type" value="Genomic_DNA"/>
</dbReference>
<keyword evidence="1" id="KW-0689">Ribosomal protein</keyword>
<keyword evidence="2" id="KW-1185">Reference proteome</keyword>
<reference evidence="1 2" key="1">
    <citation type="journal article" date="2022" name="Int. J. Syst. Evol. Microbiol.">
        <title>Miniphocaeibacter halophilus sp. nov., an ammonium-tolerant acetate-producing bacterium isolated from a biogas system.</title>
        <authorList>
            <person name="Schnurer A."/>
            <person name="Singh A."/>
            <person name="Bi S."/>
            <person name="Qiao W."/>
            <person name="Westerholm M."/>
        </authorList>
    </citation>
    <scope>NUCLEOTIDE SEQUENCE [LARGE SCALE GENOMIC DNA]</scope>
    <source>
        <strain evidence="1 2">AMB_01</strain>
    </source>
</reference>
<protein>
    <submittedName>
        <fullName evidence="1">50S ribosomal protein L21</fullName>
    </submittedName>
</protein>
<evidence type="ECO:0000313" key="2">
    <source>
        <dbReference type="Proteomes" id="UP000595814"/>
    </source>
</evidence>
<evidence type="ECO:0000313" key="1">
    <source>
        <dbReference type="EMBL" id="QQK07156.1"/>
    </source>
</evidence>
<organism evidence="1 2">
    <name type="scientific">Miniphocaeibacter halophilus</name>
    <dbReference type="NCBI Taxonomy" id="2931922"/>
    <lineage>
        <taxon>Bacteria</taxon>
        <taxon>Bacillati</taxon>
        <taxon>Bacillota</taxon>
        <taxon>Tissierellia</taxon>
        <taxon>Tissierellales</taxon>
        <taxon>Peptoniphilaceae</taxon>
        <taxon>Miniphocaeibacter</taxon>
    </lineage>
</organism>
<dbReference type="Proteomes" id="UP000595814">
    <property type="component" value="Chromosome"/>
</dbReference>
<accession>A0AC61MRV7</accession>
<gene>
    <name evidence="1" type="primary">rplU</name>
    <name evidence="1" type="ORF">JFY71_07440</name>
</gene>
<proteinExistence type="predicted"/>